<gene>
    <name evidence="8" type="primary">atsA_46</name>
    <name evidence="8" type="ORF">Pan14r_23700</name>
</gene>
<reference evidence="8 9" key="1">
    <citation type="submission" date="2019-02" db="EMBL/GenBank/DDBJ databases">
        <title>Deep-cultivation of Planctomycetes and their phenomic and genomic characterization uncovers novel biology.</title>
        <authorList>
            <person name="Wiegand S."/>
            <person name="Jogler M."/>
            <person name="Boedeker C."/>
            <person name="Pinto D."/>
            <person name="Vollmers J."/>
            <person name="Rivas-Marin E."/>
            <person name="Kohn T."/>
            <person name="Peeters S.H."/>
            <person name="Heuer A."/>
            <person name="Rast P."/>
            <person name="Oberbeckmann S."/>
            <person name="Bunk B."/>
            <person name="Jeske O."/>
            <person name="Meyerdierks A."/>
            <person name="Storesund J.E."/>
            <person name="Kallscheuer N."/>
            <person name="Luecker S."/>
            <person name="Lage O.M."/>
            <person name="Pohl T."/>
            <person name="Merkel B.J."/>
            <person name="Hornburger P."/>
            <person name="Mueller R.-W."/>
            <person name="Bruemmer F."/>
            <person name="Labrenz M."/>
            <person name="Spormann A.M."/>
            <person name="Op Den Camp H."/>
            <person name="Overmann J."/>
            <person name="Amann R."/>
            <person name="Jetten M.S.M."/>
            <person name="Mascher T."/>
            <person name="Medema M.H."/>
            <person name="Devos D.P."/>
            <person name="Kaster A.-K."/>
            <person name="Ovreas L."/>
            <person name="Rohde M."/>
            <person name="Galperin M.Y."/>
            <person name="Jogler C."/>
        </authorList>
    </citation>
    <scope>NUCLEOTIDE SEQUENCE [LARGE SCALE GENOMIC DNA]</scope>
    <source>
        <strain evidence="8 9">Pan14r</strain>
    </source>
</reference>
<evidence type="ECO:0000313" key="8">
    <source>
        <dbReference type="EMBL" id="TWT70072.1"/>
    </source>
</evidence>
<feature type="chain" id="PRO_5023017750" evidence="6">
    <location>
        <begin position="24"/>
        <end position="472"/>
    </location>
</feature>
<evidence type="ECO:0000256" key="4">
    <source>
        <dbReference type="ARBA" id="ARBA00022837"/>
    </source>
</evidence>
<dbReference type="PANTHER" id="PTHR42693">
    <property type="entry name" value="ARYLSULFATASE FAMILY MEMBER"/>
    <property type="match status" value="1"/>
</dbReference>
<dbReference type="InterPro" id="IPR000917">
    <property type="entry name" value="Sulfatase_N"/>
</dbReference>
<dbReference type="Gene3D" id="3.40.720.10">
    <property type="entry name" value="Alkaline Phosphatase, subunit A"/>
    <property type="match status" value="1"/>
</dbReference>
<dbReference type="InterPro" id="IPR050738">
    <property type="entry name" value="Sulfatase"/>
</dbReference>
<proteinExistence type="inferred from homology"/>
<feature type="domain" description="Sulfatase N-terminal" evidence="7">
    <location>
        <begin position="36"/>
        <end position="352"/>
    </location>
</feature>
<dbReference type="PANTHER" id="PTHR42693:SF33">
    <property type="entry name" value="ARYLSULFATASE"/>
    <property type="match status" value="1"/>
</dbReference>
<evidence type="ECO:0000256" key="3">
    <source>
        <dbReference type="ARBA" id="ARBA00022801"/>
    </source>
</evidence>
<keyword evidence="6" id="KW-0732">Signal</keyword>
<accession>A0A5C5Y9N0</accession>
<feature type="signal peptide" evidence="6">
    <location>
        <begin position="1"/>
        <end position="23"/>
    </location>
</feature>
<sequence length="472" mass="51764" precursor="true">MPNDLRCNALSFSLVVIGALAVAADPSKPANASEPPNVVFIFADDLGWGDLSCYGQSRIKTPNLDRLARQGTLFTQFYVAGSVCSPSRTGIMTGQNPARHRIFGHLANRQSNQRRGIPDALDPNAPTLPDMLKDAGYVTAHFGKWHLGNVSPDQYGVDVFRTDKFCNVAGKQVIDIWSAEARPVCAANILDATLDFIREQADAPEPFYVNAWFSDPHATLNPSPDQLDRVKNLAPQGVPFPGVAQIYYACVLEMDRQIGRFMDQLEQLGVADRTLILFSSDNGPEDFQIRNAAHSGVGSSGPFRGRKRSIYEGGIRTPLIVRWPGHVPAGKVNRTSVISGLDFLPSLAAIAGQSADAIVGGDGEAMDDVWLGANRQRRTPCFWEWRYRVFGHPANMPPQLAVRDGDFKLLVNPDGGRVELYDLASDPGEQDNVAANHPDVVQRLTQMVLQWNKTLPDSPRDPGAGLKSWRWP</sequence>
<evidence type="ECO:0000256" key="2">
    <source>
        <dbReference type="ARBA" id="ARBA00022723"/>
    </source>
</evidence>
<comment type="caution">
    <text evidence="8">The sequence shown here is derived from an EMBL/GenBank/DDBJ whole genome shotgun (WGS) entry which is preliminary data.</text>
</comment>
<evidence type="ECO:0000256" key="5">
    <source>
        <dbReference type="SAM" id="MobiDB-lite"/>
    </source>
</evidence>
<keyword evidence="3 8" id="KW-0378">Hydrolase</keyword>
<evidence type="ECO:0000313" key="9">
    <source>
        <dbReference type="Proteomes" id="UP000317238"/>
    </source>
</evidence>
<dbReference type="SUPFAM" id="SSF53649">
    <property type="entry name" value="Alkaline phosphatase-like"/>
    <property type="match status" value="1"/>
</dbReference>
<dbReference type="EMBL" id="SJPL01000001">
    <property type="protein sequence ID" value="TWT70072.1"/>
    <property type="molecule type" value="Genomic_DNA"/>
</dbReference>
<evidence type="ECO:0000256" key="6">
    <source>
        <dbReference type="SAM" id="SignalP"/>
    </source>
</evidence>
<dbReference type="OrthoDB" id="9783154at2"/>
<keyword evidence="9" id="KW-1185">Reference proteome</keyword>
<feature type="region of interest" description="Disordered" evidence="5">
    <location>
        <begin position="453"/>
        <end position="472"/>
    </location>
</feature>
<dbReference type="Proteomes" id="UP000317238">
    <property type="component" value="Unassembled WGS sequence"/>
</dbReference>
<evidence type="ECO:0000256" key="1">
    <source>
        <dbReference type="ARBA" id="ARBA00008779"/>
    </source>
</evidence>
<keyword evidence="2" id="KW-0479">Metal-binding</keyword>
<evidence type="ECO:0000259" key="7">
    <source>
        <dbReference type="Pfam" id="PF00884"/>
    </source>
</evidence>
<name>A0A5C5Y9N0_9PLAN</name>
<comment type="similarity">
    <text evidence="1">Belongs to the sulfatase family.</text>
</comment>
<dbReference type="PROSITE" id="PS00523">
    <property type="entry name" value="SULFATASE_1"/>
    <property type="match status" value="1"/>
</dbReference>
<dbReference type="Pfam" id="PF00884">
    <property type="entry name" value="Sulfatase"/>
    <property type="match status" value="1"/>
</dbReference>
<protein>
    <submittedName>
        <fullName evidence="8">Arylsulfatase</fullName>
        <ecNumber evidence="8">3.1.6.1</ecNumber>
    </submittedName>
</protein>
<dbReference type="AlphaFoldDB" id="A0A5C5Y9N0"/>
<dbReference type="InterPro" id="IPR017850">
    <property type="entry name" value="Alkaline_phosphatase_core_sf"/>
</dbReference>
<keyword evidence="4" id="KW-0106">Calcium</keyword>
<dbReference type="GO" id="GO:0046872">
    <property type="term" value="F:metal ion binding"/>
    <property type="evidence" value="ECO:0007669"/>
    <property type="project" value="UniProtKB-KW"/>
</dbReference>
<dbReference type="InterPro" id="IPR024607">
    <property type="entry name" value="Sulfatase_CS"/>
</dbReference>
<dbReference type="EC" id="3.1.6.1" evidence="8"/>
<dbReference type="Gene3D" id="3.30.1120.10">
    <property type="match status" value="1"/>
</dbReference>
<dbReference type="GO" id="GO:0004065">
    <property type="term" value="F:arylsulfatase activity"/>
    <property type="evidence" value="ECO:0007669"/>
    <property type="project" value="UniProtKB-EC"/>
</dbReference>
<dbReference type="RefSeq" id="WP_146439163.1">
    <property type="nucleotide sequence ID" value="NZ_SJPL01000001.1"/>
</dbReference>
<organism evidence="8 9">
    <name type="scientific">Crateriforma conspicua</name>
    <dbReference type="NCBI Taxonomy" id="2527996"/>
    <lineage>
        <taxon>Bacteria</taxon>
        <taxon>Pseudomonadati</taxon>
        <taxon>Planctomycetota</taxon>
        <taxon>Planctomycetia</taxon>
        <taxon>Planctomycetales</taxon>
        <taxon>Planctomycetaceae</taxon>
        <taxon>Crateriforma</taxon>
    </lineage>
</organism>